<dbReference type="PANTHER" id="PTHR16092:SF14">
    <property type="entry name" value="EXOCYST COMPLEX COMPONENT 1 ISOFORM X1"/>
    <property type="match status" value="1"/>
</dbReference>
<dbReference type="Proteomes" id="UP000682877">
    <property type="component" value="Chromosome 1"/>
</dbReference>
<evidence type="ECO:0000259" key="5">
    <source>
        <dbReference type="PROSITE" id="PS50089"/>
    </source>
</evidence>
<dbReference type="InterPro" id="IPR018957">
    <property type="entry name" value="Znf_C3HC4_RING-type"/>
</dbReference>
<dbReference type="PANTHER" id="PTHR16092">
    <property type="entry name" value="SEC3/SYNTAXIN-RELATED"/>
    <property type="match status" value="1"/>
</dbReference>
<dbReference type="CDD" id="cd16503">
    <property type="entry name" value="RING-HC_CHFR"/>
    <property type="match status" value="1"/>
</dbReference>
<dbReference type="EMBL" id="LR999451">
    <property type="protein sequence ID" value="CAE5959565.1"/>
    <property type="molecule type" value="Genomic_DNA"/>
</dbReference>
<dbReference type="GO" id="GO:0006887">
    <property type="term" value="P:exocytosis"/>
    <property type="evidence" value="ECO:0007669"/>
    <property type="project" value="TreeGrafter"/>
</dbReference>
<dbReference type="InterPro" id="IPR013083">
    <property type="entry name" value="Znf_RING/FYVE/PHD"/>
</dbReference>
<keyword evidence="2 4" id="KW-0863">Zinc-finger</keyword>
<evidence type="ECO:0000313" key="7">
    <source>
        <dbReference type="Proteomes" id="UP000682877"/>
    </source>
</evidence>
<dbReference type="GO" id="GO:0000145">
    <property type="term" value="C:exocyst"/>
    <property type="evidence" value="ECO:0007669"/>
    <property type="project" value="TreeGrafter"/>
</dbReference>
<dbReference type="InterPro" id="IPR040909">
    <property type="entry name" value="CHFR_Znf-CRD"/>
</dbReference>
<dbReference type="PROSITE" id="PS50089">
    <property type="entry name" value="ZF_RING_2"/>
    <property type="match status" value="1"/>
</dbReference>
<dbReference type="AlphaFoldDB" id="A0A8S1ZI20"/>
<name>A0A8S1ZI20_ARAAE</name>
<keyword evidence="7" id="KW-1185">Reference proteome</keyword>
<dbReference type="InterPro" id="IPR048628">
    <property type="entry name" value="Sec3_C"/>
</dbReference>
<dbReference type="SMART" id="SM00184">
    <property type="entry name" value="RING"/>
    <property type="match status" value="1"/>
</dbReference>
<reference evidence="6" key="1">
    <citation type="submission" date="2021-01" db="EMBL/GenBank/DDBJ databases">
        <authorList>
            <person name="Bezrukov I."/>
        </authorList>
    </citation>
    <scope>NUCLEOTIDE SEQUENCE</scope>
</reference>
<dbReference type="Pfam" id="PF20654">
    <property type="entry name" value="Sec3_C-term"/>
    <property type="match status" value="1"/>
</dbReference>
<dbReference type="Pfam" id="PF17979">
    <property type="entry name" value="zf-CRD"/>
    <property type="match status" value="1"/>
</dbReference>
<protein>
    <recommendedName>
        <fullName evidence="5">RING-type domain-containing protein</fullName>
    </recommendedName>
</protein>
<sequence>MTTTAETGQSSVPLDTKFSDIEIKCDDMVICPEIKPSITKNLGQGSATIHNKSSDAILVDEAVVLKDGAVDIMSGSEIVPVPGGEEWMQRSEEKPQQVLCPQCRSTVQYVGKNIQETETRNSKLEMQSVNNKASIEELDEVIESLCVPSEYAASLTGGSFDEADMLQNIDACEWLAKALKGLEVPNLDPIYVKEKRAELDTLKATFVRRASEFLRNYFASLVDFIVSDKSYFSQRGQLKKPDHADLRYKWRTYARLLQHLKGLDKNCLGPLRKAYCSSLNLLLRREAQEFANELRASTKVSQNPTVWLEESTGSNQNANTDTSAVADAYAKMLTTFIPLLVDESSFLAHFMCFEVPALTPPGGAASDNKNRSNNDDLALNESIRDLLDSILEDIYVVIDWAYKIDPLLCISMHGITERQKADTAGFVRLLLEDLESRVSMQFSHFVDEACHQIERNERNVRQMGVLPYQALATRMEQYIQGQSRDLVDQAYTKFVSIMFVTLEKIAQQDPKYADILLLENYAAFQNSLYELADVVPTLAKFYHQASEAYEQACTRHISMIIYYQFERLFQFAKKIEDFMYTITPEEIPFQRGLSKKELRKMLKSSLSGVDKSIAAMYKQLQKNLTSVELLPPLWDKCKKEFLDKYESFVELVAKVYRRMRTFLGPMTTTAETGQSSGSKPSDDAWAKLVPLDTRFSDIEIKCNDMVICSEIKPSSVERHEWCRIIKNLCHGSATIHNKSSDVILVDEAVIPKDGAVDIRCGSEIVPGPGGEGYLQYRFTIMPAPESRTQLLQISIDPEHAKCSICLNIWHDVVTAAPCLHNFCNGCFSEWMRRSEEKHKHVLCPQCRTTVQYVGKNHFLKNIQEDILKVDAALRRPAEDIAVLDSSASIQSNLIIGSKRKRRLNMLSPTLEERDNLRLQCPQCVANIGGYRCEHHGAHLQCHLCQGMMPFRANLQVPLHCKGCDRPFCGAYWSSENVTQGVSSPVCGRETFRPISERTVTRIPFITHEMNRHEQDITQRCITHMGKTVPDVVAEWLRLFNNREIDRSRMPLNHAEMITASTHVCNDCYDKLVGFLLYWFRITLPRDHLPADVAAREDCWYGYACRTQHHNEDHARKRNHVCRPTRGNHHF</sequence>
<evidence type="ECO:0000256" key="2">
    <source>
        <dbReference type="ARBA" id="ARBA00022771"/>
    </source>
</evidence>
<organism evidence="6 7">
    <name type="scientific">Arabidopsis arenosa</name>
    <name type="common">Sand rock-cress</name>
    <name type="synonym">Cardaminopsis arenosa</name>
    <dbReference type="NCBI Taxonomy" id="38785"/>
    <lineage>
        <taxon>Eukaryota</taxon>
        <taxon>Viridiplantae</taxon>
        <taxon>Streptophyta</taxon>
        <taxon>Embryophyta</taxon>
        <taxon>Tracheophyta</taxon>
        <taxon>Spermatophyta</taxon>
        <taxon>Magnoliopsida</taxon>
        <taxon>eudicotyledons</taxon>
        <taxon>Gunneridae</taxon>
        <taxon>Pentapetalae</taxon>
        <taxon>rosids</taxon>
        <taxon>malvids</taxon>
        <taxon>Brassicales</taxon>
        <taxon>Brassicaceae</taxon>
        <taxon>Camelineae</taxon>
        <taxon>Arabidopsis</taxon>
    </lineage>
</organism>
<dbReference type="InterPro" id="IPR001841">
    <property type="entry name" value="Znf_RING"/>
</dbReference>
<evidence type="ECO:0000313" key="6">
    <source>
        <dbReference type="EMBL" id="CAE5959565.1"/>
    </source>
</evidence>
<dbReference type="GO" id="GO:0005886">
    <property type="term" value="C:plasma membrane"/>
    <property type="evidence" value="ECO:0007669"/>
    <property type="project" value="TreeGrafter"/>
</dbReference>
<accession>A0A8S1ZI20</accession>
<dbReference type="Gene3D" id="3.30.40.10">
    <property type="entry name" value="Zinc/RING finger domain, C3HC4 (zinc finger)"/>
    <property type="match status" value="1"/>
</dbReference>
<keyword evidence="1" id="KW-0479">Metal-binding</keyword>
<feature type="domain" description="RING-type" evidence="5">
    <location>
        <begin position="802"/>
        <end position="847"/>
    </location>
</feature>
<dbReference type="SUPFAM" id="SSF57850">
    <property type="entry name" value="RING/U-box"/>
    <property type="match status" value="1"/>
</dbReference>
<dbReference type="GO" id="GO:0005546">
    <property type="term" value="F:phosphatidylinositol-4,5-bisphosphate binding"/>
    <property type="evidence" value="ECO:0007669"/>
    <property type="project" value="TreeGrafter"/>
</dbReference>
<evidence type="ECO:0000256" key="4">
    <source>
        <dbReference type="PROSITE-ProRule" id="PRU00175"/>
    </source>
</evidence>
<dbReference type="Pfam" id="PF00097">
    <property type="entry name" value="zf-C3HC4"/>
    <property type="match status" value="1"/>
</dbReference>
<evidence type="ECO:0000256" key="3">
    <source>
        <dbReference type="ARBA" id="ARBA00022833"/>
    </source>
</evidence>
<keyword evidence="3" id="KW-0862">Zinc</keyword>
<proteinExistence type="predicted"/>
<dbReference type="Gene3D" id="3.30.40.140">
    <property type="match status" value="1"/>
</dbReference>
<dbReference type="FunFam" id="3.30.40.10:FF:000578">
    <property type="entry name" value="E3 ubiquitin-protein ligase CHFR"/>
    <property type="match status" value="1"/>
</dbReference>
<gene>
    <name evidence="6" type="ORF">AARE701A_LOCUS3076</name>
</gene>
<dbReference type="GO" id="GO:0008270">
    <property type="term" value="F:zinc ion binding"/>
    <property type="evidence" value="ECO:0007669"/>
    <property type="project" value="UniProtKB-KW"/>
</dbReference>
<evidence type="ECO:0000256" key="1">
    <source>
        <dbReference type="ARBA" id="ARBA00022723"/>
    </source>
</evidence>
<dbReference type="GO" id="GO:0006893">
    <property type="term" value="P:Golgi to plasma membrane transport"/>
    <property type="evidence" value="ECO:0007669"/>
    <property type="project" value="TreeGrafter"/>
</dbReference>